<dbReference type="Ensembl" id="ENSCSAVT00000002174.1">
    <property type="protein sequence ID" value="ENSCSAVP00000002137.1"/>
    <property type="gene ID" value="ENSCSAVG00000001254.1"/>
</dbReference>
<feature type="compositionally biased region" description="Basic residues" evidence="5">
    <location>
        <begin position="214"/>
        <end position="236"/>
    </location>
</feature>
<keyword evidence="2 4" id="KW-0697">Rotamase</keyword>
<evidence type="ECO:0000256" key="2">
    <source>
        <dbReference type="ARBA" id="ARBA00023110"/>
    </source>
</evidence>
<dbReference type="Proteomes" id="UP000007875">
    <property type="component" value="Unassembled WGS sequence"/>
</dbReference>
<dbReference type="SUPFAM" id="SSF50891">
    <property type="entry name" value="Cyclophilin-like"/>
    <property type="match status" value="1"/>
</dbReference>
<dbReference type="STRING" id="51511.ENSCSAVP00000002137"/>
<dbReference type="AlphaFoldDB" id="H2Y9Y9"/>
<comment type="function">
    <text evidence="4">PPIases accelerate the folding of proteins. It catalyzes the cis-trans isomerization of proline imidic peptide bonds in oligopeptides.</text>
</comment>
<dbReference type="InterPro" id="IPR020892">
    <property type="entry name" value="Cyclophilin-type_PPIase_CS"/>
</dbReference>
<feature type="domain" description="PPIase cyclophilin-type" evidence="6">
    <location>
        <begin position="15"/>
        <end position="180"/>
    </location>
</feature>
<dbReference type="FunFam" id="2.40.100.10:FF:000005">
    <property type="entry name" value="Peptidyl-prolyl cis-trans isomerase G"/>
    <property type="match status" value="1"/>
</dbReference>
<dbReference type="OMA" id="STNESAH"/>
<dbReference type="GeneTree" id="ENSGT00940000166471"/>
<dbReference type="InterPro" id="IPR029000">
    <property type="entry name" value="Cyclophilin-like_dom_sf"/>
</dbReference>
<protein>
    <recommendedName>
        <fullName evidence="4">Peptidyl-prolyl cis-trans isomerase</fullName>
        <shortName evidence="4">PPIase</shortName>
        <ecNumber evidence="4">5.2.1.8</ecNumber>
    </recommendedName>
</protein>
<feature type="compositionally biased region" description="Acidic residues" evidence="5">
    <location>
        <begin position="241"/>
        <end position="250"/>
    </location>
</feature>
<dbReference type="PROSITE" id="PS00170">
    <property type="entry name" value="CSA_PPIASE_1"/>
    <property type="match status" value="1"/>
</dbReference>
<dbReference type="PANTHER" id="PTHR11071">
    <property type="entry name" value="PEPTIDYL-PROLYL CIS-TRANS ISOMERASE"/>
    <property type="match status" value="1"/>
</dbReference>
<dbReference type="GO" id="GO:0003755">
    <property type="term" value="F:peptidyl-prolyl cis-trans isomerase activity"/>
    <property type="evidence" value="ECO:0007669"/>
    <property type="project" value="UniProtKB-UniRule"/>
</dbReference>
<comment type="similarity">
    <text evidence="4">Belongs to the cyclophilin-type PPIase family.</text>
</comment>
<dbReference type="InterPro" id="IPR002130">
    <property type="entry name" value="Cyclophilin-type_PPIase_dom"/>
</dbReference>
<reference evidence="8" key="1">
    <citation type="submission" date="2003-08" db="EMBL/GenBank/DDBJ databases">
        <authorList>
            <person name="Birren B."/>
            <person name="Nusbaum C."/>
            <person name="Abebe A."/>
            <person name="Abouelleil A."/>
            <person name="Adekoya E."/>
            <person name="Ait-zahra M."/>
            <person name="Allen N."/>
            <person name="Allen T."/>
            <person name="An P."/>
            <person name="Anderson M."/>
            <person name="Anderson S."/>
            <person name="Arachchi H."/>
            <person name="Armbruster J."/>
            <person name="Bachantsang P."/>
            <person name="Baldwin J."/>
            <person name="Barry A."/>
            <person name="Bayul T."/>
            <person name="Blitshsteyn B."/>
            <person name="Bloom T."/>
            <person name="Blye J."/>
            <person name="Boguslavskiy L."/>
            <person name="Borowsky M."/>
            <person name="Boukhgalter B."/>
            <person name="Brunache A."/>
            <person name="Butler J."/>
            <person name="Calixte N."/>
            <person name="Calvo S."/>
            <person name="Camarata J."/>
            <person name="Campo K."/>
            <person name="Chang J."/>
            <person name="Cheshatsang Y."/>
            <person name="Citroen M."/>
            <person name="Collymore A."/>
            <person name="Considine T."/>
            <person name="Cook A."/>
            <person name="Cooke P."/>
            <person name="Corum B."/>
            <person name="Cuomo C."/>
            <person name="David R."/>
            <person name="Dawoe T."/>
            <person name="Degray S."/>
            <person name="Dodge S."/>
            <person name="Dooley K."/>
            <person name="Dorje P."/>
            <person name="Dorjee K."/>
            <person name="Dorris L."/>
            <person name="Duffey N."/>
            <person name="Dupes A."/>
            <person name="Elkins T."/>
            <person name="Engels R."/>
            <person name="Erickson J."/>
            <person name="Farina A."/>
            <person name="Faro S."/>
            <person name="Ferreira P."/>
            <person name="Fischer H."/>
            <person name="Fitzgerald M."/>
            <person name="Foley K."/>
            <person name="Gage D."/>
            <person name="Galagan J."/>
            <person name="Gearin G."/>
            <person name="Gnerre S."/>
            <person name="Gnirke A."/>
            <person name="Goyette A."/>
            <person name="Graham J."/>
            <person name="Grandbois E."/>
            <person name="Gyaltsen K."/>
            <person name="Hafez N."/>
            <person name="Hagopian D."/>
            <person name="Hagos B."/>
            <person name="Hall J."/>
            <person name="Hatcher B."/>
            <person name="Heller A."/>
            <person name="Higgins H."/>
            <person name="Honan T."/>
            <person name="Horn A."/>
            <person name="Houde N."/>
            <person name="Hughes L."/>
            <person name="Hulme W."/>
            <person name="Husby E."/>
            <person name="Iliev I."/>
            <person name="Jaffe D."/>
            <person name="Jones C."/>
            <person name="Kamal M."/>
            <person name="Kamat A."/>
            <person name="Kamvysselis M."/>
            <person name="Karlsson E."/>
            <person name="Kells C."/>
            <person name="Kieu A."/>
            <person name="Kisner P."/>
            <person name="Kodira C."/>
            <person name="Kulbokas E."/>
            <person name="Labutti K."/>
            <person name="Lama D."/>
            <person name="Landers T."/>
            <person name="Leger J."/>
            <person name="Levine S."/>
            <person name="Lewis D."/>
            <person name="Lewis T."/>
            <person name="Lindblad-toh K."/>
            <person name="Liu X."/>
            <person name="Lokyitsang T."/>
            <person name="Lokyitsang Y."/>
            <person name="Lucien O."/>
            <person name="Lui A."/>
            <person name="Ma L.J."/>
            <person name="Mabbitt R."/>
            <person name="Macdonald J."/>
            <person name="Maclean C."/>
            <person name="Major J."/>
            <person name="Manning J."/>
            <person name="Marabella R."/>
            <person name="Maru K."/>
            <person name="Matthews C."/>
            <person name="Mauceli E."/>
            <person name="Mccarthy M."/>
            <person name="Mcdonough S."/>
            <person name="Mcghee T."/>
            <person name="Meldrim J."/>
            <person name="Meneus L."/>
            <person name="Mesirov J."/>
            <person name="Mihalev A."/>
            <person name="Mihova T."/>
            <person name="Mikkelsen T."/>
            <person name="Mlenga V."/>
            <person name="Moru K."/>
            <person name="Mozes J."/>
            <person name="Mulrain L."/>
            <person name="Munson G."/>
            <person name="Naylor J."/>
            <person name="Newes C."/>
            <person name="Nguyen C."/>
            <person name="Nguyen N."/>
            <person name="Nguyen T."/>
            <person name="Nicol R."/>
            <person name="Nielsen C."/>
            <person name="Nizzari M."/>
            <person name="Norbu C."/>
            <person name="Norbu N."/>
            <person name="O'donnell P."/>
            <person name="Okoawo O."/>
            <person name="O'leary S."/>
            <person name="Omotosho B."/>
            <person name="O'neill K."/>
            <person name="Osman S."/>
            <person name="Parker S."/>
            <person name="Perrin D."/>
            <person name="Phunkhang P."/>
            <person name="Piqani B."/>
            <person name="Purcell S."/>
            <person name="Rachupka T."/>
            <person name="Ramasamy U."/>
            <person name="Rameau R."/>
            <person name="Ray V."/>
            <person name="Raymond C."/>
            <person name="Retta R."/>
            <person name="Richardson S."/>
            <person name="Rise C."/>
            <person name="Rodriguez J."/>
            <person name="Rogers J."/>
            <person name="Rogov P."/>
            <person name="Rutman M."/>
            <person name="Schupbach R."/>
            <person name="Seaman C."/>
            <person name="Settipalli S."/>
            <person name="Sharpe T."/>
            <person name="Sheridan J."/>
            <person name="Sherpa N."/>
            <person name="Shi J."/>
            <person name="Smirnov S."/>
            <person name="Smith C."/>
            <person name="Sougnez C."/>
            <person name="Spencer B."/>
            <person name="Stalker J."/>
            <person name="Stange-thomann N."/>
            <person name="Stavropoulos S."/>
            <person name="Stetson K."/>
            <person name="Stone C."/>
            <person name="Stone S."/>
            <person name="Stubbs M."/>
            <person name="Talamas J."/>
            <person name="Tchuinga P."/>
            <person name="Tenzing P."/>
            <person name="Tesfaye S."/>
            <person name="Theodore J."/>
            <person name="Thoulutsang Y."/>
            <person name="Topham K."/>
            <person name="Towey S."/>
            <person name="Tsamla T."/>
            <person name="Tsomo N."/>
            <person name="Vallee D."/>
            <person name="Vassiliev H."/>
            <person name="Venkataraman V."/>
            <person name="Vinson J."/>
            <person name="Vo A."/>
            <person name="Wade C."/>
            <person name="Wang S."/>
            <person name="Wangchuk T."/>
            <person name="Wangdi T."/>
            <person name="Whittaker C."/>
            <person name="Wilkinson J."/>
            <person name="Wu Y."/>
            <person name="Wyman D."/>
            <person name="Yadav S."/>
            <person name="Yang S."/>
            <person name="Yang X."/>
            <person name="Yeager S."/>
            <person name="Yee E."/>
            <person name="Young G."/>
            <person name="Zainoun J."/>
            <person name="Zembeck L."/>
            <person name="Zimmer A."/>
            <person name="Zody M."/>
            <person name="Lander E."/>
        </authorList>
    </citation>
    <scope>NUCLEOTIDE SEQUENCE [LARGE SCALE GENOMIC DNA]</scope>
</reference>
<dbReference type="Pfam" id="PF00160">
    <property type="entry name" value="Pro_isomerase"/>
    <property type="match status" value="1"/>
</dbReference>
<evidence type="ECO:0000313" key="8">
    <source>
        <dbReference type="Proteomes" id="UP000007875"/>
    </source>
</evidence>
<dbReference type="EC" id="5.2.1.8" evidence="4"/>
<feature type="compositionally biased region" description="Polar residues" evidence="5">
    <location>
        <begin position="267"/>
        <end position="278"/>
    </location>
</feature>
<dbReference type="Gene3D" id="2.40.100.10">
    <property type="entry name" value="Cyclophilin-like"/>
    <property type="match status" value="1"/>
</dbReference>
<evidence type="ECO:0000259" key="6">
    <source>
        <dbReference type="PROSITE" id="PS50072"/>
    </source>
</evidence>
<accession>H2Y9Y9</accession>
<name>H2Y9Y9_CIOSA</name>
<evidence type="ECO:0000256" key="1">
    <source>
        <dbReference type="ARBA" id="ARBA00000971"/>
    </source>
</evidence>
<dbReference type="GO" id="GO:0016018">
    <property type="term" value="F:cyclosporin A binding"/>
    <property type="evidence" value="ECO:0007669"/>
    <property type="project" value="TreeGrafter"/>
</dbReference>
<proteinExistence type="inferred from homology"/>
<sequence>MVILKMKAKHRPRVFFDIEIGDTSAGRIVFELFSDITPKTCENFRCLCTGEKGEGKTTGKPLYYKGVIFHRVIHDFMLQGGDFSEGTGRGGESIYGGYFADESFALKHDKPFLLSMANRGKNTNGSQFFITTQNAPHLDDIHVVFGRVVDGEKVVKAIESQPTDTNSKPLKDCKIVHCGELVLAQKKKRKESDSTNESAHSSNDESSNEDEKAKKKKKKKKHKKEKKQKKQKKKHKKEEENDKEDAEVKEEEPTPLQHHIRRRGAGSSLQQVSTKSKV</sequence>
<keyword evidence="3 4" id="KW-0413">Isomerase</keyword>
<keyword evidence="8" id="KW-1185">Reference proteome</keyword>
<feature type="compositionally biased region" description="Low complexity" evidence="5">
    <location>
        <begin position="196"/>
        <end position="205"/>
    </location>
</feature>
<comment type="catalytic activity">
    <reaction evidence="1 4">
        <text>[protein]-peptidylproline (omega=180) = [protein]-peptidylproline (omega=0)</text>
        <dbReference type="Rhea" id="RHEA:16237"/>
        <dbReference type="Rhea" id="RHEA-COMP:10747"/>
        <dbReference type="Rhea" id="RHEA-COMP:10748"/>
        <dbReference type="ChEBI" id="CHEBI:83833"/>
        <dbReference type="ChEBI" id="CHEBI:83834"/>
        <dbReference type="EC" id="5.2.1.8"/>
    </reaction>
</comment>
<evidence type="ECO:0000256" key="4">
    <source>
        <dbReference type="RuleBase" id="RU363019"/>
    </source>
</evidence>
<evidence type="ECO:0000256" key="3">
    <source>
        <dbReference type="ARBA" id="ARBA00023235"/>
    </source>
</evidence>
<dbReference type="HOGENOM" id="CLU_012062_33_2_1"/>
<evidence type="ECO:0000256" key="5">
    <source>
        <dbReference type="SAM" id="MobiDB-lite"/>
    </source>
</evidence>
<dbReference type="eggNOG" id="KOG0546">
    <property type="taxonomic scope" value="Eukaryota"/>
</dbReference>
<dbReference type="PRINTS" id="PR00153">
    <property type="entry name" value="CSAPPISMRASE"/>
</dbReference>
<reference evidence="7" key="3">
    <citation type="submission" date="2025-09" db="UniProtKB">
        <authorList>
            <consortium name="Ensembl"/>
        </authorList>
    </citation>
    <scope>IDENTIFICATION</scope>
</reference>
<organism evidence="7 8">
    <name type="scientific">Ciona savignyi</name>
    <name type="common">Pacific transparent sea squirt</name>
    <dbReference type="NCBI Taxonomy" id="51511"/>
    <lineage>
        <taxon>Eukaryota</taxon>
        <taxon>Metazoa</taxon>
        <taxon>Chordata</taxon>
        <taxon>Tunicata</taxon>
        <taxon>Ascidiacea</taxon>
        <taxon>Phlebobranchia</taxon>
        <taxon>Cionidae</taxon>
        <taxon>Ciona</taxon>
    </lineage>
</organism>
<evidence type="ECO:0000313" key="7">
    <source>
        <dbReference type="Ensembl" id="ENSCSAVP00000002137.1"/>
    </source>
</evidence>
<feature type="region of interest" description="Disordered" evidence="5">
    <location>
        <begin position="186"/>
        <end position="278"/>
    </location>
</feature>
<dbReference type="GO" id="GO:0006457">
    <property type="term" value="P:protein folding"/>
    <property type="evidence" value="ECO:0007669"/>
    <property type="project" value="InterPro"/>
</dbReference>
<reference evidence="7" key="2">
    <citation type="submission" date="2025-08" db="UniProtKB">
        <authorList>
            <consortium name="Ensembl"/>
        </authorList>
    </citation>
    <scope>IDENTIFICATION</scope>
</reference>
<dbReference type="PROSITE" id="PS50072">
    <property type="entry name" value="CSA_PPIASE_2"/>
    <property type="match status" value="1"/>
</dbReference>
<dbReference type="InParanoid" id="H2Y9Y9"/>
<dbReference type="PANTHER" id="PTHR11071:SF565">
    <property type="entry name" value="MOCA-CYP, ISOFORM A"/>
    <property type="match status" value="1"/>
</dbReference>
<dbReference type="GO" id="GO:0005739">
    <property type="term" value="C:mitochondrion"/>
    <property type="evidence" value="ECO:0007669"/>
    <property type="project" value="TreeGrafter"/>
</dbReference>